<evidence type="ECO:0000313" key="33">
    <source>
        <dbReference type="Proteomes" id="UP000504632"/>
    </source>
</evidence>
<evidence type="ECO:0000256" key="1">
    <source>
        <dbReference type="ARBA" id="ARBA00004145"/>
    </source>
</evidence>
<dbReference type="InterPro" id="IPR035717">
    <property type="entry name" value="Drebrin-like_SH3"/>
</dbReference>
<evidence type="ECO:0000256" key="18">
    <source>
        <dbReference type="ARBA" id="ARBA00022753"/>
    </source>
</evidence>
<dbReference type="GO" id="GO:0045211">
    <property type="term" value="C:postsynaptic membrane"/>
    <property type="evidence" value="ECO:0007669"/>
    <property type="project" value="TreeGrafter"/>
</dbReference>
<keyword evidence="19" id="KW-0965">Cell junction</keyword>
<evidence type="ECO:0000256" key="6">
    <source>
        <dbReference type="ARBA" id="ARBA00004412"/>
    </source>
</evidence>
<evidence type="ECO:0000256" key="15">
    <source>
        <dbReference type="ARBA" id="ARBA00022448"/>
    </source>
</evidence>
<evidence type="ECO:0000256" key="29">
    <source>
        <dbReference type="PROSITE-ProRule" id="PRU00192"/>
    </source>
</evidence>
<dbReference type="Pfam" id="PF14604">
    <property type="entry name" value="SH3_9"/>
    <property type="match status" value="1"/>
</dbReference>
<dbReference type="Gene3D" id="2.30.30.40">
    <property type="entry name" value="SH3 Domains"/>
    <property type="match status" value="1"/>
</dbReference>
<dbReference type="GO" id="GO:0030427">
    <property type="term" value="C:site of polarized growth"/>
    <property type="evidence" value="ECO:0007669"/>
    <property type="project" value="TreeGrafter"/>
</dbReference>
<name>A0A6J2UWA0_CHACN</name>
<dbReference type="Proteomes" id="UP000504632">
    <property type="component" value="Chromosome 3"/>
</dbReference>
<keyword evidence="26" id="KW-0966">Cell projection</keyword>
<dbReference type="PROSITE" id="PS51263">
    <property type="entry name" value="ADF_H"/>
    <property type="match status" value="1"/>
</dbReference>
<evidence type="ECO:0000256" key="8">
    <source>
        <dbReference type="ARBA" id="ARBA00004466"/>
    </source>
</evidence>
<keyword evidence="21" id="KW-0333">Golgi apparatus</keyword>
<dbReference type="GO" id="GO:0001726">
    <property type="term" value="C:ruffle"/>
    <property type="evidence" value="ECO:0007669"/>
    <property type="project" value="UniProtKB-SubCell"/>
</dbReference>
<keyword evidence="25" id="KW-0206">Cytoskeleton</keyword>
<dbReference type="FunFam" id="2.30.30.40:FF:000046">
    <property type="entry name" value="Drebrin-like protein isoform B"/>
    <property type="match status" value="1"/>
</dbReference>
<keyword evidence="23" id="KW-0472">Membrane</keyword>
<evidence type="ECO:0000256" key="12">
    <source>
        <dbReference type="ARBA" id="ARBA00004544"/>
    </source>
</evidence>
<dbReference type="GO" id="GO:0045773">
    <property type="term" value="P:positive regulation of axon extension"/>
    <property type="evidence" value="ECO:0007669"/>
    <property type="project" value="TreeGrafter"/>
</dbReference>
<feature type="compositionally biased region" description="Low complexity" evidence="30">
    <location>
        <begin position="342"/>
        <end position="364"/>
    </location>
</feature>
<keyword evidence="18" id="KW-0967">Endosome</keyword>
<keyword evidence="16" id="KW-1003">Cell membrane</keyword>
<dbReference type="GO" id="GO:0000139">
    <property type="term" value="C:Golgi membrane"/>
    <property type="evidence" value="ECO:0007669"/>
    <property type="project" value="UniProtKB-SubCell"/>
</dbReference>
<evidence type="ECO:0000313" key="34">
    <source>
        <dbReference type="RefSeq" id="XP_030623988.1"/>
    </source>
</evidence>
<evidence type="ECO:0000256" key="2">
    <source>
        <dbReference type="ARBA" id="ARBA00004188"/>
    </source>
</evidence>
<dbReference type="OrthoDB" id="5971719at2759"/>
<dbReference type="GO" id="GO:0030665">
    <property type="term" value="C:clathrin-coated vesicle membrane"/>
    <property type="evidence" value="ECO:0007669"/>
    <property type="project" value="UniProtKB-SubCell"/>
</dbReference>
<evidence type="ECO:0000256" key="28">
    <source>
        <dbReference type="ARBA" id="ARBA00034105"/>
    </source>
</evidence>
<evidence type="ECO:0000256" key="27">
    <source>
        <dbReference type="ARBA" id="ARBA00023329"/>
    </source>
</evidence>
<evidence type="ECO:0000259" key="31">
    <source>
        <dbReference type="PROSITE" id="PS50002"/>
    </source>
</evidence>
<dbReference type="SUPFAM" id="SSF50044">
    <property type="entry name" value="SH3-domain"/>
    <property type="match status" value="1"/>
</dbReference>
<dbReference type="FunFam" id="3.40.20.10:FF:000011">
    <property type="entry name" value="Drebrin-like protein B"/>
    <property type="match status" value="1"/>
</dbReference>
<dbReference type="CDD" id="cd11281">
    <property type="entry name" value="ADF_drebrin_like"/>
    <property type="match status" value="1"/>
</dbReference>
<evidence type="ECO:0000256" key="5">
    <source>
        <dbReference type="ARBA" id="ARBA00004279"/>
    </source>
</evidence>
<dbReference type="GO" id="GO:0005884">
    <property type="term" value="C:actin filament"/>
    <property type="evidence" value="ECO:0007669"/>
    <property type="project" value="TreeGrafter"/>
</dbReference>
<keyword evidence="20" id="KW-0770">Synapse</keyword>
<evidence type="ECO:0000256" key="26">
    <source>
        <dbReference type="ARBA" id="ARBA00023273"/>
    </source>
</evidence>
<evidence type="ECO:0000256" key="30">
    <source>
        <dbReference type="SAM" id="MobiDB-lite"/>
    </source>
</evidence>
<dbReference type="SUPFAM" id="SSF55753">
    <property type="entry name" value="Actin depolymerizing proteins"/>
    <property type="match status" value="1"/>
</dbReference>
<organism evidence="33 34">
    <name type="scientific">Chanos chanos</name>
    <name type="common">Milkfish</name>
    <name type="synonym">Mugil chanos</name>
    <dbReference type="NCBI Taxonomy" id="29144"/>
    <lineage>
        <taxon>Eukaryota</taxon>
        <taxon>Metazoa</taxon>
        <taxon>Chordata</taxon>
        <taxon>Craniata</taxon>
        <taxon>Vertebrata</taxon>
        <taxon>Euteleostomi</taxon>
        <taxon>Actinopterygii</taxon>
        <taxon>Neopterygii</taxon>
        <taxon>Teleostei</taxon>
        <taxon>Ostariophysi</taxon>
        <taxon>Gonorynchiformes</taxon>
        <taxon>Chanidae</taxon>
        <taxon>Chanos</taxon>
    </lineage>
</organism>
<dbReference type="SMART" id="SM00326">
    <property type="entry name" value="SH3"/>
    <property type="match status" value="1"/>
</dbReference>
<keyword evidence="17" id="KW-0963">Cytoplasm</keyword>
<dbReference type="GO" id="GO:0061003">
    <property type="term" value="P:positive regulation of dendritic spine morphogenesis"/>
    <property type="evidence" value="ECO:0007669"/>
    <property type="project" value="TreeGrafter"/>
</dbReference>
<dbReference type="GO" id="GO:0030864">
    <property type="term" value="C:cortical actin cytoskeleton"/>
    <property type="evidence" value="ECO:0007669"/>
    <property type="project" value="TreeGrafter"/>
</dbReference>
<dbReference type="AlphaFoldDB" id="A0A6J2UWA0"/>
<dbReference type="InParanoid" id="A0A6J2UWA0"/>
<dbReference type="GO" id="GO:0005829">
    <property type="term" value="C:cytosol"/>
    <property type="evidence" value="ECO:0007669"/>
    <property type="project" value="UniProtKB-SubCell"/>
</dbReference>
<evidence type="ECO:0000256" key="13">
    <source>
        <dbReference type="ARBA" id="ARBA00011039"/>
    </source>
</evidence>
<dbReference type="PRINTS" id="PR00452">
    <property type="entry name" value="SH3DOMAIN"/>
</dbReference>
<feature type="domain" description="ADF-H" evidence="32">
    <location>
        <begin position="4"/>
        <end position="133"/>
    </location>
</feature>
<evidence type="ECO:0000256" key="14">
    <source>
        <dbReference type="ARBA" id="ARBA00022443"/>
    </source>
</evidence>
<dbReference type="GO" id="GO:0051015">
    <property type="term" value="F:actin filament binding"/>
    <property type="evidence" value="ECO:0007669"/>
    <property type="project" value="TreeGrafter"/>
</dbReference>
<evidence type="ECO:0000256" key="19">
    <source>
        <dbReference type="ARBA" id="ARBA00022949"/>
    </source>
</evidence>
<dbReference type="InterPro" id="IPR001452">
    <property type="entry name" value="SH3_domain"/>
</dbReference>
<comment type="subcellular location">
    <subcellularLocation>
        <location evidence="7">Cell membrane</location>
        <topology evidence="7">Peripheral membrane protein</topology>
        <orientation evidence="7">Cytoplasmic side</orientation>
    </subcellularLocation>
    <subcellularLocation>
        <location evidence="5">Cell projection</location>
        <location evidence="5">Dendrite</location>
    </subcellularLocation>
    <subcellularLocation>
        <location evidence="10">Cell projection</location>
        <location evidence="10">Lamellipodium</location>
    </subcellularLocation>
    <subcellularLocation>
        <location evidence="2">Cell projection</location>
        <location evidence="2">Podosome</location>
    </subcellularLocation>
    <subcellularLocation>
        <location evidence="8">Cell projection</location>
        <location evidence="8">Ruffle</location>
    </subcellularLocation>
    <subcellularLocation>
        <location evidence="12">Cytoplasm</location>
        <location evidence="12">Cell cortex</location>
    </subcellularLocation>
    <subcellularLocation>
        <location evidence="3">Cytoplasm</location>
        <location evidence="3">Cytoskeleton</location>
    </subcellularLocation>
    <subcellularLocation>
        <location evidence="11">Cytoplasm</location>
        <location evidence="11">Cytosol</location>
    </subcellularLocation>
    <subcellularLocation>
        <location evidence="1">Cytoplasmic vesicle</location>
        <location evidence="1">Clathrin-coated vesicle membrane</location>
        <topology evidence="1">Peripheral membrane protein</topology>
        <orientation evidence="1">Cytoplasmic side</orientation>
    </subcellularLocation>
    <subcellularLocation>
        <location evidence="6">Early endosome</location>
    </subcellularLocation>
    <subcellularLocation>
        <location evidence="4">Golgi apparatus membrane</location>
        <topology evidence="4">Peripheral membrane protein</topology>
        <orientation evidence="4">Cytoplasmic side</orientation>
    </subcellularLocation>
    <subcellularLocation>
        <location evidence="9">Perikaryon</location>
    </subcellularLocation>
    <subcellularLocation>
        <location evidence="28">Postsynaptic density</location>
    </subcellularLocation>
</comment>
<feature type="compositionally biased region" description="Low complexity" evidence="30">
    <location>
        <begin position="300"/>
        <end position="310"/>
    </location>
</feature>
<accession>A0A6J2UWA0</accession>
<reference evidence="34" key="1">
    <citation type="submission" date="2025-08" db="UniProtKB">
        <authorList>
            <consortium name="RefSeq"/>
        </authorList>
    </citation>
    <scope>IDENTIFICATION</scope>
</reference>
<protein>
    <submittedName>
        <fullName evidence="34">Drebrin-like a</fullName>
    </submittedName>
</protein>
<sequence>MALNLSKNGAELNAAYSEVVNGKAGTNWALFTYEGNSNDIRLAGKGDGGLEEMVEELNSGKVMYAFCRVLDPSSGVPKFVLINWTGEGVKDFRKGVCANHVRSMANFLRGAHVTINARSEDDVEPDVILGKVAKASGVNYNFHKESERFSDTVPRQPVGSVYRKTSALDEIKSSNKENFWAKAEQEERNRRQEERQRVNEERQRLERERQERDAREAAERERRQKERANQIDQQKSFEKKQEVEAKDQELRQQEERKEQTPYRAGVKSSASVQKANEAASLIAQRSVNPMEMFKQKEKSFSSSNGVSTSSYRPGRLQSPFLSQNSFSIEKPPSKPVVPESPAPAVSMSPAPAVSASPAPAAMSPVEHDEDFTEHQLISDPQEESEDEWQEFEASEDEALQELEESEEPSAEFEESEEPLYDTPQVEDSQPFYEDVAEEGPGVDQEPRARALYDYQASDDTEITFDHGDIITGIDMIDEGWWRGYGPDGHYGLFPANYVELL</sequence>
<keyword evidence="22" id="KW-0175">Coiled coil</keyword>
<dbReference type="PANTHER" id="PTHR10829:SF12">
    <property type="entry name" value="DREBRIN-LIKE PROTEIN"/>
    <property type="match status" value="1"/>
</dbReference>
<evidence type="ECO:0000256" key="22">
    <source>
        <dbReference type="ARBA" id="ARBA00023054"/>
    </source>
</evidence>
<dbReference type="InterPro" id="IPR036028">
    <property type="entry name" value="SH3-like_dom_sf"/>
</dbReference>
<proteinExistence type="inferred from homology"/>
<evidence type="ECO:0000256" key="23">
    <source>
        <dbReference type="ARBA" id="ARBA00023136"/>
    </source>
</evidence>
<dbReference type="SMART" id="SM00102">
    <property type="entry name" value="ADF"/>
    <property type="match status" value="1"/>
</dbReference>
<evidence type="ECO:0000256" key="21">
    <source>
        <dbReference type="ARBA" id="ARBA00023034"/>
    </source>
</evidence>
<dbReference type="GeneID" id="115807257"/>
<evidence type="ECO:0000256" key="25">
    <source>
        <dbReference type="ARBA" id="ARBA00023212"/>
    </source>
</evidence>
<dbReference type="Gene3D" id="3.40.20.10">
    <property type="entry name" value="Severin"/>
    <property type="match status" value="1"/>
</dbReference>
<dbReference type="GO" id="GO:0098974">
    <property type="term" value="P:postsynaptic actin cytoskeleton organization"/>
    <property type="evidence" value="ECO:0007669"/>
    <property type="project" value="TreeGrafter"/>
</dbReference>
<feature type="region of interest" description="Disordered" evidence="30">
    <location>
        <begin position="183"/>
        <end position="447"/>
    </location>
</feature>
<evidence type="ECO:0000259" key="32">
    <source>
        <dbReference type="PROSITE" id="PS51263"/>
    </source>
</evidence>
<dbReference type="GO" id="GO:0005769">
    <property type="term" value="C:early endosome"/>
    <property type="evidence" value="ECO:0007669"/>
    <property type="project" value="UniProtKB-SubCell"/>
</dbReference>
<dbReference type="GO" id="GO:0014069">
    <property type="term" value="C:postsynaptic density"/>
    <property type="evidence" value="ECO:0007669"/>
    <property type="project" value="UniProtKB-SubCell"/>
</dbReference>
<evidence type="ECO:0000256" key="7">
    <source>
        <dbReference type="ARBA" id="ARBA00004413"/>
    </source>
</evidence>
<keyword evidence="24" id="KW-0009">Actin-binding</keyword>
<dbReference type="FunCoup" id="A0A6J2UWA0">
    <property type="interactions" value="481"/>
</dbReference>
<keyword evidence="15" id="KW-0813">Transport</keyword>
<dbReference type="Pfam" id="PF00241">
    <property type="entry name" value="Cofilin_ADF"/>
    <property type="match status" value="1"/>
</dbReference>
<dbReference type="CTD" id="431748"/>
<evidence type="ECO:0000256" key="4">
    <source>
        <dbReference type="ARBA" id="ARBA00004255"/>
    </source>
</evidence>
<dbReference type="PROSITE" id="PS50002">
    <property type="entry name" value="SH3"/>
    <property type="match status" value="1"/>
</dbReference>
<dbReference type="InterPro" id="IPR002108">
    <property type="entry name" value="ADF-H"/>
</dbReference>
<keyword evidence="14 29" id="KW-0728">SH3 domain</keyword>
<dbReference type="PANTHER" id="PTHR10829">
    <property type="entry name" value="CORTACTIN AND DREBRIN"/>
    <property type="match status" value="1"/>
</dbReference>
<dbReference type="GO" id="GO:0043204">
    <property type="term" value="C:perikaryon"/>
    <property type="evidence" value="ECO:0007669"/>
    <property type="project" value="UniProtKB-SubCell"/>
</dbReference>
<evidence type="ECO:0000256" key="11">
    <source>
        <dbReference type="ARBA" id="ARBA00004514"/>
    </source>
</evidence>
<evidence type="ECO:0000256" key="20">
    <source>
        <dbReference type="ARBA" id="ARBA00023018"/>
    </source>
</evidence>
<keyword evidence="33" id="KW-1185">Reference proteome</keyword>
<dbReference type="RefSeq" id="XP_030623988.1">
    <property type="nucleotide sequence ID" value="XM_030768128.1"/>
</dbReference>
<keyword evidence="27" id="KW-0968">Cytoplasmic vesicle</keyword>
<feature type="domain" description="SH3" evidence="31">
    <location>
        <begin position="443"/>
        <end position="501"/>
    </location>
</feature>
<dbReference type="GO" id="GO:0002102">
    <property type="term" value="C:podosome"/>
    <property type="evidence" value="ECO:0007669"/>
    <property type="project" value="UniProtKB-SubCell"/>
</dbReference>
<evidence type="ECO:0000256" key="17">
    <source>
        <dbReference type="ARBA" id="ARBA00022490"/>
    </source>
</evidence>
<evidence type="ECO:0000256" key="10">
    <source>
        <dbReference type="ARBA" id="ARBA00004510"/>
    </source>
</evidence>
<dbReference type="CDD" id="cd11960">
    <property type="entry name" value="SH3_Abp1_eu"/>
    <property type="match status" value="1"/>
</dbReference>
<feature type="compositionally biased region" description="Acidic residues" evidence="30">
    <location>
        <begin position="380"/>
        <end position="419"/>
    </location>
</feature>
<feature type="compositionally biased region" description="Basic and acidic residues" evidence="30">
    <location>
        <begin position="183"/>
        <end position="260"/>
    </location>
</feature>
<dbReference type="GO" id="GO:0030425">
    <property type="term" value="C:dendrite"/>
    <property type="evidence" value="ECO:0007669"/>
    <property type="project" value="UniProtKB-SubCell"/>
</dbReference>
<comment type="similarity">
    <text evidence="13">Belongs to the ABP1 family.</text>
</comment>
<gene>
    <name evidence="34" type="primary">dbnla</name>
</gene>
<dbReference type="GO" id="GO:0048812">
    <property type="term" value="P:neuron projection morphogenesis"/>
    <property type="evidence" value="ECO:0007669"/>
    <property type="project" value="TreeGrafter"/>
</dbReference>
<dbReference type="InterPro" id="IPR029006">
    <property type="entry name" value="ADF-H/Gelsolin-like_dom_sf"/>
</dbReference>
<dbReference type="GO" id="GO:0030833">
    <property type="term" value="P:regulation of actin filament polymerization"/>
    <property type="evidence" value="ECO:0007669"/>
    <property type="project" value="TreeGrafter"/>
</dbReference>
<evidence type="ECO:0000256" key="9">
    <source>
        <dbReference type="ARBA" id="ARBA00004484"/>
    </source>
</evidence>
<evidence type="ECO:0000256" key="16">
    <source>
        <dbReference type="ARBA" id="ARBA00022475"/>
    </source>
</evidence>
<dbReference type="GO" id="GO:0030027">
    <property type="term" value="C:lamellipodium"/>
    <property type="evidence" value="ECO:0007669"/>
    <property type="project" value="UniProtKB-SubCell"/>
</dbReference>
<evidence type="ECO:0000256" key="3">
    <source>
        <dbReference type="ARBA" id="ARBA00004245"/>
    </source>
</evidence>
<evidence type="ECO:0000256" key="24">
    <source>
        <dbReference type="ARBA" id="ARBA00023203"/>
    </source>
</evidence>